<comment type="function">
    <text evidence="15">Catalyzes the decarboxylation of 3-octaprenyl-4-hydroxy benzoate to 2-octaprenylphenol, an intermediate step in ubiquinone biosynthesis.</text>
</comment>
<comment type="cofactor">
    <cofactor evidence="15">
        <name>Mn(2+)</name>
        <dbReference type="ChEBI" id="CHEBI:29035"/>
    </cofactor>
</comment>
<dbReference type="Pfam" id="PF20696">
    <property type="entry name" value="UbiD_C"/>
    <property type="match status" value="1"/>
</dbReference>
<evidence type="ECO:0000259" key="17">
    <source>
        <dbReference type="Pfam" id="PF20695"/>
    </source>
</evidence>
<feature type="active site" description="Proton donor" evidence="15">
    <location>
        <position position="287"/>
    </location>
</feature>
<evidence type="ECO:0000256" key="2">
    <source>
        <dbReference type="ARBA" id="ARBA00010021"/>
    </source>
</evidence>
<evidence type="ECO:0000256" key="13">
    <source>
        <dbReference type="ARBA" id="ARBA00023239"/>
    </source>
</evidence>
<dbReference type="FunFam" id="3.40.1670.10:FF:000001">
    <property type="entry name" value="3-octaprenyl-4-hydroxybenzoate carboxy-lyase"/>
    <property type="match status" value="1"/>
</dbReference>
<dbReference type="GO" id="GO:0008694">
    <property type="term" value="F:4-hydroxy-3-polyprenylbenzoate decarboxylase activity"/>
    <property type="evidence" value="ECO:0007669"/>
    <property type="project" value="UniProtKB-UniRule"/>
</dbReference>
<keyword evidence="8 15" id="KW-0831">Ubiquinone biosynthesis</keyword>
<keyword evidence="10 15" id="KW-0210">Decarboxylase</keyword>
<keyword evidence="13 15" id="KW-0456">Lyase</keyword>
<evidence type="ECO:0000256" key="8">
    <source>
        <dbReference type="ARBA" id="ARBA00022688"/>
    </source>
</evidence>
<evidence type="ECO:0000256" key="7">
    <source>
        <dbReference type="ARBA" id="ARBA00022643"/>
    </source>
</evidence>
<dbReference type="HAMAP" id="MF_01636">
    <property type="entry name" value="UbiD"/>
    <property type="match status" value="1"/>
</dbReference>
<evidence type="ECO:0000259" key="16">
    <source>
        <dbReference type="Pfam" id="PF01977"/>
    </source>
</evidence>
<sequence>MKYHDLRDFIQQLEKMGELKRITVEVDPYLEMTEIADRVLRAGGPALLFENPKGHNTPVLANLFGTPRRVALGMGEQSTDALREVGKLLALLKQPDPPKGFKDALNALPIFRKVLDMAPKVVSKAACQQVVVEGDKVDLSKLPIQHCWPGDAAPLITWGLVITKGPNQKRQNLGIYRQQVLGKNRVIMRWLSHRGGALDFREFQQANPGKPFPVAVAIGTDPATILGAVTPVPDTLSEYAFAGLLRGSRTELVQAIGVDLQVPASAEFVLEGFIYPDDMAPEGPYGDHTGYYNEIDSFPVFTIERITHRKDPIYHSTYTGRPPDEPAILGLALNEVFVPILQKQFPEIVDFYLPPEGCSYRMAVVSIKKQYPGHAKRVMMGVWSFLRQFMYTKFIIVVDDDVNTRKWEDVIWAMTTRMDPARDTTLIEHTPIDYLDFASPVSGLGSKMGMDATNKWPGETTREWGTPIVMDAAVKSRVDGMWGELGLDT</sequence>
<feature type="binding site" evidence="15">
    <location>
        <begin position="175"/>
        <end position="177"/>
    </location>
    <ligand>
        <name>prenylated FMN</name>
        <dbReference type="ChEBI" id="CHEBI:87746"/>
    </ligand>
</feature>
<proteinExistence type="inferred from homology"/>
<dbReference type="InterPro" id="IPR048304">
    <property type="entry name" value="UbiD_Rift_dom"/>
</dbReference>
<keyword evidence="5 15" id="KW-1003">Cell membrane</keyword>
<evidence type="ECO:0000256" key="5">
    <source>
        <dbReference type="ARBA" id="ARBA00022475"/>
    </source>
</evidence>
<feature type="domain" description="3-octaprenyl-4-hydroxybenzoate carboxy-lyase-like N-terminal" evidence="17">
    <location>
        <begin position="10"/>
        <end position="89"/>
    </location>
</feature>
<dbReference type="Gene3D" id="1.20.5.570">
    <property type="entry name" value="Single helix bin"/>
    <property type="match status" value="1"/>
</dbReference>
<dbReference type="GO" id="GO:0046872">
    <property type="term" value="F:metal ion binding"/>
    <property type="evidence" value="ECO:0007669"/>
    <property type="project" value="UniProtKB-KW"/>
</dbReference>
<dbReference type="PANTHER" id="PTHR30108">
    <property type="entry name" value="3-OCTAPRENYL-4-HYDROXYBENZOATE CARBOXY-LYASE-RELATED"/>
    <property type="match status" value="1"/>
</dbReference>
<comment type="similarity">
    <text evidence="2 15">Belongs to the UbiD family.</text>
</comment>
<organism evidence="19 20">
    <name type="scientific">Thiothrix lacustris</name>
    <dbReference type="NCBI Taxonomy" id="525917"/>
    <lineage>
        <taxon>Bacteria</taxon>
        <taxon>Pseudomonadati</taxon>
        <taxon>Pseudomonadota</taxon>
        <taxon>Gammaproteobacteria</taxon>
        <taxon>Thiotrichales</taxon>
        <taxon>Thiotrichaceae</taxon>
        <taxon>Thiothrix</taxon>
    </lineage>
</organism>
<evidence type="ECO:0000256" key="6">
    <source>
        <dbReference type="ARBA" id="ARBA00022630"/>
    </source>
</evidence>
<dbReference type="EMBL" id="MTEJ01000414">
    <property type="protein sequence ID" value="OQX03348.1"/>
    <property type="molecule type" value="Genomic_DNA"/>
</dbReference>
<name>A0A1Y1QDZ2_9GAMM</name>
<reference evidence="19 20" key="1">
    <citation type="submission" date="2017-01" db="EMBL/GenBank/DDBJ databases">
        <title>Novel large sulfur bacteria in the metagenomes of groundwater-fed chemosynthetic microbial mats in the Lake Huron basin.</title>
        <authorList>
            <person name="Sharrar A.M."/>
            <person name="Flood B.E."/>
            <person name="Bailey J.V."/>
            <person name="Jones D.S."/>
            <person name="Biddanda B."/>
            <person name="Ruberg S.A."/>
            <person name="Marcus D.N."/>
            <person name="Dick G.J."/>
        </authorList>
    </citation>
    <scope>NUCLEOTIDE SEQUENCE [LARGE SCALE GENOMIC DNA]</scope>
    <source>
        <strain evidence="19">A8</strain>
    </source>
</reference>
<dbReference type="FunFam" id="1.20.5.570:FF:000001">
    <property type="entry name" value="3-octaprenyl-4-hydroxybenzoate carboxy-lyase"/>
    <property type="match status" value="1"/>
</dbReference>
<evidence type="ECO:0000256" key="10">
    <source>
        <dbReference type="ARBA" id="ARBA00022793"/>
    </source>
</evidence>
<dbReference type="InterPro" id="IPR002830">
    <property type="entry name" value="UbiD"/>
</dbReference>
<dbReference type="PANTHER" id="PTHR30108:SF17">
    <property type="entry name" value="FERULIC ACID DECARBOXYLASE 1"/>
    <property type="match status" value="1"/>
</dbReference>
<dbReference type="Gene3D" id="3.40.1670.10">
    <property type="entry name" value="UbiD C-terminal domain-like"/>
    <property type="match status" value="1"/>
</dbReference>
<dbReference type="SUPFAM" id="SSF50475">
    <property type="entry name" value="FMN-binding split barrel"/>
    <property type="match status" value="1"/>
</dbReference>
<keyword evidence="12 15" id="KW-0464">Manganese</keyword>
<evidence type="ECO:0000313" key="19">
    <source>
        <dbReference type="EMBL" id="OQX03348.1"/>
    </source>
</evidence>
<evidence type="ECO:0000313" key="20">
    <source>
        <dbReference type="Proteomes" id="UP000192491"/>
    </source>
</evidence>
<keyword evidence="9 15" id="KW-0479">Metal-binding</keyword>
<dbReference type="GO" id="GO:0006744">
    <property type="term" value="P:ubiquinone biosynthetic process"/>
    <property type="evidence" value="ECO:0007669"/>
    <property type="project" value="UniProtKB-UniRule"/>
</dbReference>
<keyword evidence="7 15" id="KW-0288">FMN</keyword>
<evidence type="ECO:0000256" key="4">
    <source>
        <dbReference type="ARBA" id="ARBA00018597"/>
    </source>
</evidence>
<feature type="binding site" evidence="15">
    <location>
        <begin position="194"/>
        <end position="195"/>
    </location>
    <ligand>
        <name>prenylated FMN</name>
        <dbReference type="ChEBI" id="CHEBI:87746"/>
    </ligand>
</feature>
<accession>A0A1Y1QDZ2</accession>
<dbReference type="NCBIfam" id="TIGR00148">
    <property type="entry name" value="UbiD family decarboxylase"/>
    <property type="match status" value="1"/>
</dbReference>
<dbReference type="EC" id="4.1.1.98" evidence="15"/>
<dbReference type="SUPFAM" id="SSF143968">
    <property type="entry name" value="UbiD C-terminal domain-like"/>
    <property type="match status" value="1"/>
</dbReference>
<evidence type="ECO:0000256" key="1">
    <source>
        <dbReference type="ARBA" id="ARBA00004749"/>
    </source>
</evidence>
<feature type="domain" description="3-octaprenyl-4-hydroxybenzoate carboxy-lyase-like C-terminal" evidence="18">
    <location>
        <begin position="328"/>
        <end position="452"/>
    </location>
</feature>
<dbReference type="Proteomes" id="UP000192491">
    <property type="component" value="Unassembled WGS sequence"/>
</dbReference>
<feature type="binding site" evidence="15">
    <location>
        <position position="238"/>
    </location>
    <ligand>
        <name>Mn(2+)</name>
        <dbReference type="ChEBI" id="CHEBI:29035"/>
    </ligand>
</feature>
<dbReference type="GO" id="GO:0005829">
    <property type="term" value="C:cytosol"/>
    <property type="evidence" value="ECO:0007669"/>
    <property type="project" value="TreeGrafter"/>
</dbReference>
<evidence type="ECO:0000256" key="12">
    <source>
        <dbReference type="ARBA" id="ARBA00023211"/>
    </source>
</evidence>
<evidence type="ECO:0000256" key="15">
    <source>
        <dbReference type="HAMAP-Rule" id="MF_01636"/>
    </source>
</evidence>
<comment type="cofactor">
    <cofactor evidence="15">
        <name>prenylated FMN</name>
        <dbReference type="ChEBI" id="CHEBI:87746"/>
    </cofactor>
    <text evidence="15">Binds 1 prenylated FMN per subunit.</text>
</comment>
<dbReference type="NCBIfam" id="NF008175">
    <property type="entry name" value="PRK10922.1"/>
    <property type="match status" value="1"/>
</dbReference>
<dbReference type="InterPro" id="IPR049381">
    <property type="entry name" value="UbiD-like_C"/>
</dbReference>
<evidence type="ECO:0000256" key="11">
    <source>
        <dbReference type="ARBA" id="ARBA00023136"/>
    </source>
</evidence>
<evidence type="ECO:0000256" key="14">
    <source>
        <dbReference type="ARBA" id="ARBA00030393"/>
    </source>
</evidence>
<dbReference type="AlphaFoldDB" id="A0A1Y1QDZ2"/>
<comment type="subunit">
    <text evidence="3 15">Homohexamer.</text>
</comment>
<evidence type="ECO:0000259" key="18">
    <source>
        <dbReference type="Pfam" id="PF20696"/>
    </source>
</evidence>
<comment type="caution">
    <text evidence="19">The sequence shown here is derived from an EMBL/GenBank/DDBJ whole genome shotgun (WGS) entry which is preliminary data.</text>
</comment>
<keyword evidence="11 15" id="KW-0472">Membrane</keyword>
<comment type="pathway">
    <text evidence="1 15">Cofactor biosynthesis; ubiquinone biosynthesis.</text>
</comment>
<comment type="catalytic activity">
    <reaction evidence="15">
        <text>a 4-hydroxy-3-(all-trans-polyprenyl)benzoate + H(+) = a 2-(all-trans-polyprenyl)phenol + CO2</text>
        <dbReference type="Rhea" id="RHEA:41680"/>
        <dbReference type="Rhea" id="RHEA-COMP:9514"/>
        <dbReference type="Rhea" id="RHEA-COMP:9516"/>
        <dbReference type="ChEBI" id="CHEBI:1269"/>
        <dbReference type="ChEBI" id="CHEBI:15378"/>
        <dbReference type="ChEBI" id="CHEBI:16526"/>
        <dbReference type="ChEBI" id="CHEBI:78396"/>
        <dbReference type="EC" id="4.1.1.98"/>
    </reaction>
</comment>
<dbReference type="GO" id="GO:0005886">
    <property type="term" value="C:plasma membrane"/>
    <property type="evidence" value="ECO:0007669"/>
    <property type="project" value="UniProtKB-SubCell"/>
</dbReference>
<dbReference type="InterPro" id="IPR049383">
    <property type="entry name" value="UbiD-like_N"/>
</dbReference>
<evidence type="ECO:0000256" key="9">
    <source>
        <dbReference type="ARBA" id="ARBA00022723"/>
    </source>
</evidence>
<dbReference type="InterPro" id="IPR023677">
    <property type="entry name" value="UbiD_bacteria"/>
</dbReference>
<dbReference type="Pfam" id="PF20695">
    <property type="entry name" value="UbiD_N"/>
    <property type="match status" value="1"/>
</dbReference>
<dbReference type="Pfam" id="PF01977">
    <property type="entry name" value="UbiD"/>
    <property type="match status" value="1"/>
</dbReference>
<keyword evidence="6 15" id="KW-0285">Flavoprotein</keyword>
<comment type="subcellular location">
    <subcellularLocation>
        <location evidence="15">Cell membrane</location>
        <topology evidence="15">Peripheral membrane protein</topology>
    </subcellularLocation>
</comment>
<gene>
    <name evidence="15" type="primary">ubiD</name>
    <name evidence="19" type="ORF">BWK73_39795</name>
</gene>
<feature type="binding site" evidence="15">
    <location>
        <begin position="189"/>
        <end position="191"/>
    </location>
    <ligand>
        <name>prenylated FMN</name>
        <dbReference type="ChEBI" id="CHEBI:87746"/>
    </ligand>
</feature>
<evidence type="ECO:0000256" key="3">
    <source>
        <dbReference type="ARBA" id="ARBA00011643"/>
    </source>
</evidence>
<feature type="binding site" evidence="15">
    <location>
        <position position="172"/>
    </location>
    <ligand>
        <name>Mn(2+)</name>
        <dbReference type="ChEBI" id="CHEBI:29035"/>
    </ligand>
</feature>
<feature type="domain" description="3-octaprenyl-4-hydroxybenzoate carboxy-lyase-like Rift-related" evidence="16">
    <location>
        <begin position="122"/>
        <end position="322"/>
    </location>
</feature>
<dbReference type="UniPathway" id="UPA00232"/>
<protein>
    <recommendedName>
        <fullName evidence="4 15">3-octaprenyl-4-hydroxybenzoate carboxy-lyase</fullName>
        <ecNumber evidence="15">4.1.1.98</ecNumber>
    </recommendedName>
    <alternativeName>
        <fullName evidence="14 15">Polyprenyl p-hydroxybenzoate decarboxylase</fullName>
    </alternativeName>
</protein>